<name>A0AAQ3NJE9_VIGMU</name>
<gene>
    <name evidence="1" type="ORF">V8G54_014560</name>
</gene>
<accession>A0AAQ3NJE9</accession>
<dbReference type="Proteomes" id="UP001374535">
    <property type="component" value="Chromosome 5"/>
</dbReference>
<protein>
    <submittedName>
        <fullName evidence="1">Uncharacterized protein</fullName>
    </submittedName>
</protein>
<proteinExistence type="predicted"/>
<sequence>MNSNCQGFREKHKVMCFKLNLMGMKGLVCLMWLSMWVSQSQGRLLSIPSKPDPNDAAATARWLVSLNFWGVLKYFSFSLHLFHSNSELACSNYSIFLPLRFHLFICL</sequence>
<evidence type="ECO:0000313" key="1">
    <source>
        <dbReference type="EMBL" id="WVZ10030.1"/>
    </source>
</evidence>
<dbReference type="EMBL" id="CP144696">
    <property type="protein sequence ID" value="WVZ10030.1"/>
    <property type="molecule type" value="Genomic_DNA"/>
</dbReference>
<organism evidence="1 2">
    <name type="scientific">Vigna mungo</name>
    <name type="common">Black gram</name>
    <name type="synonym">Phaseolus mungo</name>
    <dbReference type="NCBI Taxonomy" id="3915"/>
    <lineage>
        <taxon>Eukaryota</taxon>
        <taxon>Viridiplantae</taxon>
        <taxon>Streptophyta</taxon>
        <taxon>Embryophyta</taxon>
        <taxon>Tracheophyta</taxon>
        <taxon>Spermatophyta</taxon>
        <taxon>Magnoliopsida</taxon>
        <taxon>eudicotyledons</taxon>
        <taxon>Gunneridae</taxon>
        <taxon>Pentapetalae</taxon>
        <taxon>rosids</taxon>
        <taxon>fabids</taxon>
        <taxon>Fabales</taxon>
        <taxon>Fabaceae</taxon>
        <taxon>Papilionoideae</taxon>
        <taxon>50 kb inversion clade</taxon>
        <taxon>NPAAA clade</taxon>
        <taxon>indigoferoid/millettioid clade</taxon>
        <taxon>Phaseoleae</taxon>
        <taxon>Vigna</taxon>
    </lineage>
</organism>
<keyword evidence="2" id="KW-1185">Reference proteome</keyword>
<reference evidence="1 2" key="1">
    <citation type="journal article" date="2023" name="Life. Sci Alliance">
        <title>Evolutionary insights into 3D genome organization and epigenetic landscape of Vigna mungo.</title>
        <authorList>
            <person name="Junaid A."/>
            <person name="Singh B."/>
            <person name="Bhatia S."/>
        </authorList>
    </citation>
    <scope>NUCLEOTIDE SEQUENCE [LARGE SCALE GENOMIC DNA]</scope>
    <source>
        <strain evidence="1">Urdbean</strain>
    </source>
</reference>
<dbReference type="AlphaFoldDB" id="A0AAQ3NJE9"/>
<evidence type="ECO:0000313" key="2">
    <source>
        <dbReference type="Proteomes" id="UP001374535"/>
    </source>
</evidence>